<dbReference type="InterPro" id="IPR003409">
    <property type="entry name" value="MORN"/>
</dbReference>
<dbReference type="PANTHER" id="PTHR23084">
    <property type="entry name" value="PHOSPHATIDYLINOSITOL-4-PHOSPHATE 5-KINASE RELATED"/>
    <property type="match status" value="1"/>
</dbReference>
<evidence type="ECO:0000259" key="2">
    <source>
        <dbReference type="PROSITE" id="PS50011"/>
    </source>
</evidence>
<dbReference type="AlphaFoldDB" id="A0A8S1L610"/>
<dbReference type="Proteomes" id="UP000688137">
    <property type="component" value="Unassembled WGS sequence"/>
</dbReference>
<keyword evidence="1" id="KW-0677">Repeat</keyword>
<keyword evidence="4" id="KW-1185">Reference proteome</keyword>
<feature type="domain" description="Protein kinase" evidence="2">
    <location>
        <begin position="6"/>
        <end position="268"/>
    </location>
</feature>
<name>A0A8S1L610_PARPR</name>
<evidence type="ECO:0000313" key="4">
    <source>
        <dbReference type="Proteomes" id="UP000688137"/>
    </source>
</evidence>
<proteinExistence type="predicted"/>
<sequence>MGSQESKQEGQIQDSRYGKATLIRKYDQICAIRKVIIQDESQHDGFTKRSKIEHSNLVKILESGIQKEQELCTSYHIMYIISEYYSTSFHKEIVNRKGRGAFWTEQELWNQLFGLVDLLMKMQETHLVHQNIRPLTISYVNENTLKLCDNYFQQSAFQMAQQNPENQKLFELSPKLLEAINQNNQFPRHNLYKSDVWSVGMCILQASLLDHCRDCYDFERGHVNVSRKLALLKKNYSIKYEQVIVSMLQMDEVSRPDFKQLMNIMKGIPDSDTSKSLEDSVVINSSVICLDSKSPMNLKEDIQPEPLNQLKEQIESKPSKIMVELEQLRFKPKVIIKKIKKKELGYYQYQEQMIIKDPSQSAIQQQQKLNSYASVDCSFNKQLVNSSLQFTNPTSQNKQFTDKEKIEQLIGSGLQSYSVGPFIIPTQSIKPQTQLKQSQKPINPETNKNTQQLNPHVITIDTNSSYNSIPLSYTEIPISYVVKKDINYRQEMEQMIEMNKSRIFKTEQYQDGSSYVGETYNQLKDGFGRYQFAEGGYYEGQWKQNKMHGYGTLFYGVNQKAFEGQFEKDKFSGFGTLYNKDPTKLNAPFDCSNFDLIENYWVKYVGNFKNDLKDGQGALYLSNDECYKGEFYQDYVDGHGTFGSIVGVWRKNKLIK</sequence>
<dbReference type="EMBL" id="CAJJDM010000033">
    <property type="protein sequence ID" value="CAD8062897.1"/>
    <property type="molecule type" value="Genomic_DNA"/>
</dbReference>
<gene>
    <name evidence="3" type="ORF">PPRIM_AZ9-3.1.T0340046</name>
</gene>
<dbReference type="GO" id="GO:0005524">
    <property type="term" value="F:ATP binding"/>
    <property type="evidence" value="ECO:0007669"/>
    <property type="project" value="InterPro"/>
</dbReference>
<organism evidence="3 4">
    <name type="scientific">Paramecium primaurelia</name>
    <dbReference type="NCBI Taxonomy" id="5886"/>
    <lineage>
        <taxon>Eukaryota</taxon>
        <taxon>Sar</taxon>
        <taxon>Alveolata</taxon>
        <taxon>Ciliophora</taxon>
        <taxon>Intramacronucleata</taxon>
        <taxon>Oligohymenophorea</taxon>
        <taxon>Peniculida</taxon>
        <taxon>Parameciidae</taxon>
        <taxon>Paramecium</taxon>
    </lineage>
</organism>
<dbReference type="PROSITE" id="PS50011">
    <property type="entry name" value="PROTEIN_KINASE_DOM"/>
    <property type="match status" value="1"/>
</dbReference>
<dbReference type="Pfam" id="PF02493">
    <property type="entry name" value="MORN"/>
    <property type="match status" value="4"/>
</dbReference>
<evidence type="ECO:0000313" key="3">
    <source>
        <dbReference type="EMBL" id="CAD8062897.1"/>
    </source>
</evidence>
<evidence type="ECO:0000256" key="1">
    <source>
        <dbReference type="ARBA" id="ARBA00022737"/>
    </source>
</evidence>
<accession>A0A8S1L610</accession>
<dbReference type="PANTHER" id="PTHR23084:SF263">
    <property type="entry name" value="MORN REPEAT-CONTAINING PROTEIN 1"/>
    <property type="match status" value="1"/>
</dbReference>
<protein>
    <recommendedName>
        <fullName evidence="2">Protein kinase domain-containing protein</fullName>
    </recommendedName>
</protein>
<dbReference type="SMART" id="SM00698">
    <property type="entry name" value="MORN"/>
    <property type="match status" value="4"/>
</dbReference>
<dbReference type="InterPro" id="IPR000719">
    <property type="entry name" value="Prot_kinase_dom"/>
</dbReference>
<dbReference type="GO" id="GO:0004672">
    <property type="term" value="F:protein kinase activity"/>
    <property type="evidence" value="ECO:0007669"/>
    <property type="project" value="InterPro"/>
</dbReference>
<comment type="caution">
    <text evidence="3">The sequence shown here is derived from an EMBL/GenBank/DDBJ whole genome shotgun (WGS) entry which is preliminary data.</text>
</comment>
<reference evidence="3" key="1">
    <citation type="submission" date="2021-01" db="EMBL/GenBank/DDBJ databases">
        <authorList>
            <consortium name="Genoscope - CEA"/>
            <person name="William W."/>
        </authorList>
    </citation>
    <scope>NUCLEOTIDE SEQUENCE</scope>
</reference>